<name>A0A816PNX5_BRANA</name>
<protein>
    <submittedName>
        <fullName evidence="1">(rape) hypothetical protein</fullName>
    </submittedName>
</protein>
<dbReference type="Proteomes" id="UP001295469">
    <property type="component" value="Chromosome A09"/>
</dbReference>
<gene>
    <name evidence="1" type="ORF">DARMORV10_A09P59960.1</name>
</gene>
<sequence>MELVARLENLVSASCLMIDPKEQPMLLAEPPLNTQQHREKSDLSAYRYLLLSYVLTSFATTGHATSLVVDWSWRASTNVMWISGESYIVACSGACRWHIINATVERTSREGLDKGIVPFVSLFSHL</sequence>
<dbReference type="EMBL" id="HG994363">
    <property type="protein sequence ID" value="CAF2050282.1"/>
    <property type="molecule type" value="Genomic_DNA"/>
</dbReference>
<dbReference type="AlphaFoldDB" id="A0A816PNX5"/>
<reference evidence="1" key="1">
    <citation type="submission" date="2021-01" db="EMBL/GenBank/DDBJ databases">
        <authorList>
            <consortium name="Genoscope - CEA"/>
            <person name="William W."/>
        </authorList>
    </citation>
    <scope>NUCLEOTIDE SEQUENCE</scope>
</reference>
<dbReference type="Gene3D" id="3.30.420.40">
    <property type="match status" value="1"/>
</dbReference>
<evidence type="ECO:0000313" key="1">
    <source>
        <dbReference type="EMBL" id="CAF2050282.1"/>
    </source>
</evidence>
<accession>A0A816PNX5</accession>
<organism evidence="1">
    <name type="scientific">Brassica napus</name>
    <name type="common">Rape</name>
    <dbReference type="NCBI Taxonomy" id="3708"/>
    <lineage>
        <taxon>Eukaryota</taxon>
        <taxon>Viridiplantae</taxon>
        <taxon>Streptophyta</taxon>
        <taxon>Embryophyta</taxon>
        <taxon>Tracheophyta</taxon>
        <taxon>Spermatophyta</taxon>
        <taxon>Magnoliopsida</taxon>
        <taxon>eudicotyledons</taxon>
        <taxon>Gunneridae</taxon>
        <taxon>Pentapetalae</taxon>
        <taxon>rosids</taxon>
        <taxon>malvids</taxon>
        <taxon>Brassicales</taxon>
        <taxon>Brassicaceae</taxon>
        <taxon>Brassiceae</taxon>
        <taxon>Brassica</taxon>
    </lineage>
</organism>
<proteinExistence type="predicted"/>